<name>A0A7X8SQK5_9BACT</name>
<dbReference type="EMBL" id="JABAIL010000013">
    <property type="protein sequence ID" value="NLR94573.1"/>
    <property type="molecule type" value="Genomic_DNA"/>
</dbReference>
<comment type="caution">
    <text evidence="1">The sequence shown here is derived from an EMBL/GenBank/DDBJ whole genome shotgun (WGS) entry which is preliminary data.</text>
</comment>
<sequence length="91" mass="10159">MKETSKVTVFVLVLVRMVQYVHVFAKTVNVSVKTVLANANVMKMVHVHALVNVKTVANVLVLAKMENVIATVIVMKKIVKMKIAVQHLQHL</sequence>
<gene>
    <name evidence="1" type="ORF">HGP29_25440</name>
</gene>
<organism evidence="1 2">
    <name type="scientific">Flammeovirga agarivorans</name>
    <dbReference type="NCBI Taxonomy" id="2726742"/>
    <lineage>
        <taxon>Bacteria</taxon>
        <taxon>Pseudomonadati</taxon>
        <taxon>Bacteroidota</taxon>
        <taxon>Cytophagia</taxon>
        <taxon>Cytophagales</taxon>
        <taxon>Flammeovirgaceae</taxon>
        <taxon>Flammeovirga</taxon>
    </lineage>
</organism>
<proteinExistence type="predicted"/>
<keyword evidence="2" id="KW-1185">Reference proteome</keyword>
<evidence type="ECO:0000313" key="2">
    <source>
        <dbReference type="Proteomes" id="UP000585050"/>
    </source>
</evidence>
<dbReference type="RefSeq" id="WP_168885283.1">
    <property type="nucleotide sequence ID" value="NZ_JABAIL010000013.1"/>
</dbReference>
<accession>A0A7X8SQK5</accession>
<dbReference type="AlphaFoldDB" id="A0A7X8SQK5"/>
<reference evidence="1 2" key="1">
    <citation type="submission" date="2020-04" db="EMBL/GenBank/DDBJ databases">
        <title>Flammeovirga sp. SR4, a novel species isolated from seawater.</title>
        <authorList>
            <person name="Wang X."/>
        </authorList>
    </citation>
    <scope>NUCLEOTIDE SEQUENCE [LARGE SCALE GENOMIC DNA]</scope>
    <source>
        <strain evidence="1 2">SR4</strain>
    </source>
</reference>
<evidence type="ECO:0000313" key="1">
    <source>
        <dbReference type="EMBL" id="NLR94573.1"/>
    </source>
</evidence>
<protein>
    <submittedName>
        <fullName evidence="1">Uncharacterized protein</fullName>
    </submittedName>
</protein>
<dbReference type="Proteomes" id="UP000585050">
    <property type="component" value="Unassembled WGS sequence"/>
</dbReference>